<protein>
    <recommendedName>
        <fullName evidence="1">Carboxylesterase type B domain-containing protein</fullName>
    </recommendedName>
</protein>
<dbReference type="OMA" id="NDMIAYW"/>
<keyword evidence="3" id="KW-1185">Reference proteome</keyword>
<dbReference type="SUPFAM" id="SSF53474">
    <property type="entry name" value="alpha/beta-Hydrolases"/>
    <property type="match status" value="1"/>
</dbReference>
<evidence type="ECO:0000313" key="2">
    <source>
        <dbReference type="Ensembl" id="ENSCSAVP00000013386.1"/>
    </source>
</evidence>
<reference evidence="2" key="3">
    <citation type="submission" date="2025-09" db="UniProtKB">
        <authorList>
            <consortium name="Ensembl"/>
        </authorList>
    </citation>
    <scope>IDENTIFICATION</scope>
</reference>
<dbReference type="STRING" id="51511.ENSCSAVP00000013386"/>
<dbReference type="Proteomes" id="UP000007875">
    <property type="component" value="Unassembled WGS sequence"/>
</dbReference>
<dbReference type="GeneTree" id="ENSGT00940000165334"/>
<name>H2Z724_CIOSA</name>
<dbReference type="PANTHER" id="PTHR45570">
    <property type="entry name" value="CARBOXYLIC ESTER HYDROLASE"/>
    <property type="match status" value="1"/>
</dbReference>
<organism evidence="2 3">
    <name type="scientific">Ciona savignyi</name>
    <name type="common">Pacific transparent sea squirt</name>
    <dbReference type="NCBI Taxonomy" id="51511"/>
    <lineage>
        <taxon>Eukaryota</taxon>
        <taxon>Metazoa</taxon>
        <taxon>Chordata</taxon>
        <taxon>Tunicata</taxon>
        <taxon>Ascidiacea</taxon>
        <taxon>Phlebobranchia</taxon>
        <taxon>Cionidae</taxon>
        <taxon>Ciona</taxon>
    </lineage>
</organism>
<dbReference type="InterPro" id="IPR029058">
    <property type="entry name" value="AB_hydrolase_fold"/>
</dbReference>
<dbReference type="Pfam" id="PF00135">
    <property type="entry name" value="COesterase"/>
    <property type="match status" value="1"/>
</dbReference>
<dbReference type="Gene3D" id="3.40.50.1820">
    <property type="entry name" value="alpha/beta hydrolase"/>
    <property type="match status" value="1"/>
</dbReference>
<proteinExistence type="predicted"/>
<sequence>MFNQTWSFPEFWENYTACYDLVCHSAELPYLFDLDKLTPLTFTVEEQQLANDMIAYWSNFAKTGNPNGITSNRKISKVTQQHWPRLYETPGQYSSLELAASKVSTLVNYVSNQCDFLDELDLYLKDDLKFRDTLSTLKDFLRPEKEQVNEFVIV</sequence>
<evidence type="ECO:0000313" key="3">
    <source>
        <dbReference type="Proteomes" id="UP000007875"/>
    </source>
</evidence>
<dbReference type="HOGENOM" id="CLU_1703605_0_0_1"/>
<reference evidence="3" key="1">
    <citation type="submission" date="2003-08" db="EMBL/GenBank/DDBJ databases">
        <authorList>
            <person name="Birren B."/>
            <person name="Nusbaum C."/>
            <person name="Abebe A."/>
            <person name="Abouelleil A."/>
            <person name="Adekoya E."/>
            <person name="Ait-zahra M."/>
            <person name="Allen N."/>
            <person name="Allen T."/>
            <person name="An P."/>
            <person name="Anderson M."/>
            <person name="Anderson S."/>
            <person name="Arachchi H."/>
            <person name="Armbruster J."/>
            <person name="Bachantsang P."/>
            <person name="Baldwin J."/>
            <person name="Barry A."/>
            <person name="Bayul T."/>
            <person name="Blitshsteyn B."/>
            <person name="Bloom T."/>
            <person name="Blye J."/>
            <person name="Boguslavskiy L."/>
            <person name="Borowsky M."/>
            <person name="Boukhgalter B."/>
            <person name="Brunache A."/>
            <person name="Butler J."/>
            <person name="Calixte N."/>
            <person name="Calvo S."/>
            <person name="Camarata J."/>
            <person name="Campo K."/>
            <person name="Chang J."/>
            <person name="Cheshatsang Y."/>
            <person name="Citroen M."/>
            <person name="Collymore A."/>
            <person name="Considine T."/>
            <person name="Cook A."/>
            <person name="Cooke P."/>
            <person name="Corum B."/>
            <person name="Cuomo C."/>
            <person name="David R."/>
            <person name="Dawoe T."/>
            <person name="Degray S."/>
            <person name="Dodge S."/>
            <person name="Dooley K."/>
            <person name="Dorje P."/>
            <person name="Dorjee K."/>
            <person name="Dorris L."/>
            <person name="Duffey N."/>
            <person name="Dupes A."/>
            <person name="Elkins T."/>
            <person name="Engels R."/>
            <person name="Erickson J."/>
            <person name="Farina A."/>
            <person name="Faro S."/>
            <person name="Ferreira P."/>
            <person name="Fischer H."/>
            <person name="Fitzgerald M."/>
            <person name="Foley K."/>
            <person name="Gage D."/>
            <person name="Galagan J."/>
            <person name="Gearin G."/>
            <person name="Gnerre S."/>
            <person name="Gnirke A."/>
            <person name="Goyette A."/>
            <person name="Graham J."/>
            <person name="Grandbois E."/>
            <person name="Gyaltsen K."/>
            <person name="Hafez N."/>
            <person name="Hagopian D."/>
            <person name="Hagos B."/>
            <person name="Hall J."/>
            <person name="Hatcher B."/>
            <person name="Heller A."/>
            <person name="Higgins H."/>
            <person name="Honan T."/>
            <person name="Horn A."/>
            <person name="Houde N."/>
            <person name="Hughes L."/>
            <person name="Hulme W."/>
            <person name="Husby E."/>
            <person name="Iliev I."/>
            <person name="Jaffe D."/>
            <person name="Jones C."/>
            <person name="Kamal M."/>
            <person name="Kamat A."/>
            <person name="Kamvysselis M."/>
            <person name="Karlsson E."/>
            <person name="Kells C."/>
            <person name="Kieu A."/>
            <person name="Kisner P."/>
            <person name="Kodira C."/>
            <person name="Kulbokas E."/>
            <person name="Labutti K."/>
            <person name="Lama D."/>
            <person name="Landers T."/>
            <person name="Leger J."/>
            <person name="Levine S."/>
            <person name="Lewis D."/>
            <person name="Lewis T."/>
            <person name="Lindblad-toh K."/>
            <person name="Liu X."/>
            <person name="Lokyitsang T."/>
            <person name="Lokyitsang Y."/>
            <person name="Lucien O."/>
            <person name="Lui A."/>
            <person name="Ma L.J."/>
            <person name="Mabbitt R."/>
            <person name="Macdonald J."/>
            <person name="Maclean C."/>
            <person name="Major J."/>
            <person name="Manning J."/>
            <person name="Marabella R."/>
            <person name="Maru K."/>
            <person name="Matthews C."/>
            <person name="Mauceli E."/>
            <person name="Mccarthy M."/>
            <person name="Mcdonough S."/>
            <person name="Mcghee T."/>
            <person name="Meldrim J."/>
            <person name="Meneus L."/>
            <person name="Mesirov J."/>
            <person name="Mihalev A."/>
            <person name="Mihova T."/>
            <person name="Mikkelsen T."/>
            <person name="Mlenga V."/>
            <person name="Moru K."/>
            <person name="Mozes J."/>
            <person name="Mulrain L."/>
            <person name="Munson G."/>
            <person name="Naylor J."/>
            <person name="Newes C."/>
            <person name="Nguyen C."/>
            <person name="Nguyen N."/>
            <person name="Nguyen T."/>
            <person name="Nicol R."/>
            <person name="Nielsen C."/>
            <person name="Nizzari M."/>
            <person name="Norbu C."/>
            <person name="Norbu N."/>
            <person name="O'donnell P."/>
            <person name="Okoawo O."/>
            <person name="O'leary S."/>
            <person name="Omotosho B."/>
            <person name="O'neill K."/>
            <person name="Osman S."/>
            <person name="Parker S."/>
            <person name="Perrin D."/>
            <person name="Phunkhang P."/>
            <person name="Piqani B."/>
            <person name="Purcell S."/>
            <person name="Rachupka T."/>
            <person name="Ramasamy U."/>
            <person name="Rameau R."/>
            <person name="Ray V."/>
            <person name="Raymond C."/>
            <person name="Retta R."/>
            <person name="Richardson S."/>
            <person name="Rise C."/>
            <person name="Rodriguez J."/>
            <person name="Rogers J."/>
            <person name="Rogov P."/>
            <person name="Rutman M."/>
            <person name="Schupbach R."/>
            <person name="Seaman C."/>
            <person name="Settipalli S."/>
            <person name="Sharpe T."/>
            <person name="Sheridan J."/>
            <person name="Sherpa N."/>
            <person name="Shi J."/>
            <person name="Smirnov S."/>
            <person name="Smith C."/>
            <person name="Sougnez C."/>
            <person name="Spencer B."/>
            <person name="Stalker J."/>
            <person name="Stange-thomann N."/>
            <person name="Stavropoulos S."/>
            <person name="Stetson K."/>
            <person name="Stone C."/>
            <person name="Stone S."/>
            <person name="Stubbs M."/>
            <person name="Talamas J."/>
            <person name="Tchuinga P."/>
            <person name="Tenzing P."/>
            <person name="Tesfaye S."/>
            <person name="Theodore J."/>
            <person name="Thoulutsang Y."/>
            <person name="Topham K."/>
            <person name="Towey S."/>
            <person name="Tsamla T."/>
            <person name="Tsomo N."/>
            <person name="Vallee D."/>
            <person name="Vassiliev H."/>
            <person name="Venkataraman V."/>
            <person name="Vinson J."/>
            <person name="Vo A."/>
            <person name="Wade C."/>
            <person name="Wang S."/>
            <person name="Wangchuk T."/>
            <person name="Wangdi T."/>
            <person name="Whittaker C."/>
            <person name="Wilkinson J."/>
            <person name="Wu Y."/>
            <person name="Wyman D."/>
            <person name="Yadav S."/>
            <person name="Yang S."/>
            <person name="Yang X."/>
            <person name="Yeager S."/>
            <person name="Yee E."/>
            <person name="Young G."/>
            <person name="Zainoun J."/>
            <person name="Zembeck L."/>
            <person name="Zimmer A."/>
            <person name="Zody M."/>
            <person name="Lander E."/>
        </authorList>
    </citation>
    <scope>NUCLEOTIDE SEQUENCE [LARGE SCALE GENOMIC DNA]</scope>
</reference>
<feature type="domain" description="Carboxylesterase type B" evidence="1">
    <location>
        <begin position="22"/>
        <end position="116"/>
    </location>
</feature>
<reference evidence="2" key="2">
    <citation type="submission" date="2025-08" db="UniProtKB">
        <authorList>
            <consortium name="Ensembl"/>
        </authorList>
    </citation>
    <scope>IDENTIFICATION</scope>
</reference>
<dbReference type="AlphaFoldDB" id="H2Z724"/>
<dbReference type="PANTHER" id="PTHR45570:SF1">
    <property type="entry name" value="CARBOXYLIC ESTER HYDROLASE"/>
    <property type="match status" value="1"/>
</dbReference>
<dbReference type="eggNOG" id="KOG4389">
    <property type="taxonomic scope" value="Eukaryota"/>
</dbReference>
<accession>H2Z724</accession>
<evidence type="ECO:0000259" key="1">
    <source>
        <dbReference type="Pfam" id="PF00135"/>
    </source>
</evidence>
<dbReference type="Ensembl" id="ENSCSAVT00000013538.1">
    <property type="protein sequence ID" value="ENSCSAVP00000013386.1"/>
    <property type="gene ID" value="ENSCSAVG00000007849.1"/>
</dbReference>
<dbReference type="InParanoid" id="H2Z724"/>
<dbReference type="InterPro" id="IPR002018">
    <property type="entry name" value="CarbesteraseB"/>
</dbReference>